<name>A0A857DH52_9FIRM</name>
<dbReference type="RefSeq" id="WP_025205315.1">
    <property type="nucleotide sequence ID" value="NZ_CP046996.1"/>
</dbReference>
<dbReference type="GO" id="GO:0016740">
    <property type="term" value="F:transferase activity"/>
    <property type="evidence" value="ECO:0007669"/>
    <property type="project" value="UniProtKB-KW"/>
</dbReference>
<dbReference type="AlphaFoldDB" id="A0A857DH52"/>
<dbReference type="EMBL" id="CP046996">
    <property type="protein sequence ID" value="QGZ99957.1"/>
    <property type="molecule type" value="Genomic_DNA"/>
</dbReference>
<evidence type="ECO:0000313" key="2">
    <source>
        <dbReference type="EMBL" id="QGZ99957.1"/>
    </source>
</evidence>
<dbReference type="CDD" id="cd00761">
    <property type="entry name" value="Glyco_tranf_GTA_type"/>
    <property type="match status" value="1"/>
</dbReference>
<dbReference type="SUPFAM" id="SSF53448">
    <property type="entry name" value="Nucleotide-diphospho-sugar transferases"/>
    <property type="match status" value="1"/>
</dbReference>
<organism evidence="2 3">
    <name type="scientific">Dehalobacter restrictus</name>
    <dbReference type="NCBI Taxonomy" id="55583"/>
    <lineage>
        <taxon>Bacteria</taxon>
        <taxon>Bacillati</taxon>
        <taxon>Bacillota</taxon>
        <taxon>Clostridia</taxon>
        <taxon>Eubacteriales</taxon>
        <taxon>Desulfitobacteriaceae</taxon>
        <taxon>Dehalobacter</taxon>
    </lineage>
</organism>
<gene>
    <name evidence="2" type="ORF">GQ588_04495</name>
</gene>
<protein>
    <submittedName>
        <fullName evidence="2">Glycosyltransferase</fullName>
    </submittedName>
</protein>
<accession>A0A857DH52</accession>
<dbReference type="PANTHER" id="PTHR43685:SF2">
    <property type="entry name" value="GLYCOSYLTRANSFERASE 2-LIKE DOMAIN-CONTAINING PROTEIN"/>
    <property type="match status" value="1"/>
</dbReference>
<evidence type="ECO:0000313" key="3">
    <source>
        <dbReference type="Proteomes" id="UP000430508"/>
    </source>
</evidence>
<proteinExistence type="predicted"/>
<keyword evidence="2" id="KW-0808">Transferase</keyword>
<evidence type="ECO:0000259" key="1">
    <source>
        <dbReference type="Pfam" id="PF00535"/>
    </source>
</evidence>
<dbReference type="Proteomes" id="UP000430508">
    <property type="component" value="Chromosome"/>
</dbReference>
<reference evidence="2 3" key="1">
    <citation type="submission" date="2019-12" db="EMBL/GenBank/DDBJ databases">
        <title>Sequence classification of anaerobic respiratory reductive dehalogenases: First we see many, then we see few.</title>
        <authorList>
            <person name="Molenda O."/>
            <person name="Puentes Jacome L.A."/>
            <person name="Cao X."/>
            <person name="Nesbo C.L."/>
            <person name="Tang S."/>
            <person name="Morson N."/>
            <person name="Patron J."/>
            <person name="Lomheim L."/>
            <person name="Wishart D.S."/>
            <person name="Edwards E.A."/>
        </authorList>
    </citation>
    <scope>NUCLEOTIDE SEQUENCE [LARGE SCALE GENOMIC DNA]</scope>
    <source>
        <strain evidence="2 3">12DCA</strain>
    </source>
</reference>
<dbReference type="Pfam" id="PF00535">
    <property type="entry name" value="Glycos_transf_2"/>
    <property type="match status" value="1"/>
</dbReference>
<dbReference type="Gene3D" id="3.90.550.10">
    <property type="entry name" value="Spore Coat Polysaccharide Biosynthesis Protein SpsA, Chain A"/>
    <property type="match status" value="1"/>
</dbReference>
<dbReference type="InterPro" id="IPR050834">
    <property type="entry name" value="Glycosyltransf_2"/>
</dbReference>
<sequence length="239" mass="27697">MTKPDGISIITCTHFPFYLDNIFANYARQTYPVKELIIILNGPGINLSDFYKRAELHPHVRIIQLPESCSAGTCLNYAVRQTHYPYIANFDHDDYYAPEYLNDFMKIAPSSEAGVFGKKTHFVFFEEQRILALLHPGRENSYVDYLIGCTLFMKKNIFEKVQFIDANIADEQFGADCTKNGIKIYAIDKYNFAYIRRNDLSLHTYKLDNQQLMEQYCQVVAQVSDFKPWVLGSFTFHAC</sequence>
<dbReference type="InterPro" id="IPR029044">
    <property type="entry name" value="Nucleotide-diphossugar_trans"/>
</dbReference>
<feature type="domain" description="Glycosyltransferase 2-like" evidence="1">
    <location>
        <begin position="17"/>
        <end position="115"/>
    </location>
</feature>
<dbReference type="PANTHER" id="PTHR43685">
    <property type="entry name" value="GLYCOSYLTRANSFERASE"/>
    <property type="match status" value="1"/>
</dbReference>
<dbReference type="InterPro" id="IPR001173">
    <property type="entry name" value="Glyco_trans_2-like"/>
</dbReference>